<gene>
    <name evidence="2" type="ORF">C8R41DRAFT_851516</name>
</gene>
<sequence length="369" mass="40803">MSSAEYHGLQIMTACIQFIGVSFLSFCLSRRVPTGWRQWRYLTWGRTCVLLVLLDSWIFVFFSGLLSSGVGLSWSHTTCTIAIYSCISFYAISKILIYAFLSEKVYIVWTGGNQVSRYKTKVYRLCAFVLLGYIVIGILMILGRDSSVRGDGVCVIGLKAFATIPLIAYDLSLNIFLTAMFMCPLWVLHPISPKLRSVAKRTLYGATISLISSAVNITIMLLLSGNELGWVCITSCVCDVLVNSFAVFCVSSSSDSSDVVRDRFSLPTMDMTPLTFTQTELSQPTGESSIKRFISNTLEPDGLSVIPEAYYDYLPPQHRQADPEKSVISISPFKPDTVSQSLSLIPTTSIHLPPPALHGQSLKISTNKL</sequence>
<keyword evidence="3" id="KW-1185">Reference proteome</keyword>
<feature type="transmembrane region" description="Helical" evidence="1">
    <location>
        <begin position="171"/>
        <end position="191"/>
    </location>
</feature>
<dbReference type="Proteomes" id="UP001150217">
    <property type="component" value="Unassembled WGS sequence"/>
</dbReference>
<feature type="transmembrane region" description="Helical" evidence="1">
    <location>
        <begin position="49"/>
        <end position="75"/>
    </location>
</feature>
<keyword evidence="1" id="KW-1133">Transmembrane helix</keyword>
<feature type="transmembrane region" description="Helical" evidence="1">
    <location>
        <begin position="6"/>
        <end position="28"/>
    </location>
</feature>
<dbReference type="PANTHER" id="PTHR38848">
    <property type="entry name" value="G-PROTEIN COUPLED RECEPTORS FAMILY 3 PROFILE DOMAIN-CONTAINING PROTEIN"/>
    <property type="match status" value="1"/>
</dbReference>
<keyword evidence="1" id="KW-0472">Membrane</keyword>
<feature type="transmembrane region" description="Helical" evidence="1">
    <location>
        <begin position="203"/>
        <end position="222"/>
    </location>
</feature>
<proteinExistence type="predicted"/>
<reference evidence="2" key="1">
    <citation type="submission" date="2022-08" db="EMBL/GenBank/DDBJ databases">
        <title>A Global Phylogenomic Analysis of the Shiitake Genus Lentinula.</title>
        <authorList>
            <consortium name="DOE Joint Genome Institute"/>
            <person name="Sierra-Patev S."/>
            <person name="Min B."/>
            <person name="Naranjo-Ortiz M."/>
            <person name="Looney B."/>
            <person name="Konkel Z."/>
            <person name="Slot J.C."/>
            <person name="Sakamoto Y."/>
            <person name="Steenwyk J.L."/>
            <person name="Rokas A."/>
            <person name="Carro J."/>
            <person name="Camarero S."/>
            <person name="Ferreira P."/>
            <person name="Molpeceres G."/>
            <person name="Ruiz-Duenas F.J."/>
            <person name="Serrano A."/>
            <person name="Henrissat B."/>
            <person name="Drula E."/>
            <person name="Hughes K.W."/>
            <person name="Mata J.L."/>
            <person name="Ishikawa N.K."/>
            <person name="Vargas-Isla R."/>
            <person name="Ushijima S."/>
            <person name="Smith C.A."/>
            <person name="Ahrendt S."/>
            <person name="Andreopoulos W."/>
            <person name="He G."/>
            <person name="Labutti K."/>
            <person name="Lipzen A."/>
            <person name="Ng V."/>
            <person name="Riley R."/>
            <person name="Sandor L."/>
            <person name="Barry K."/>
            <person name="Martinez A.T."/>
            <person name="Xiao Y."/>
            <person name="Gibbons J.G."/>
            <person name="Terashima K."/>
            <person name="Grigoriev I.V."/>
            <person name="Hibbett D.S."/>
        </authorList>
    </citation>
    <scope>NUCLEOTIDE SEQUENCE</scope>
    <source>
        <strain evidence="2">RHP3577 ss4</strain>
    </source>
</reference>
<protein>
    <recommendedName>
        <fullName evidence="4">Transmembrane protein</fullName>
    </recommendedName>
</protein>
<evidence type="ECO:0000256" key="1">
    <source>
        <dbReference type="SAM" id="Phobius"/>
    </source>
</evidence>
<keyword evidence="1" id="KW-0812">Transmembrane</keyword>
<evidence type="ECO:0000313" key="2">
    <source>
        <dbReference type="EMBL" id="KAJ4471009.1"/>
    </source>
</evidence>
<name>A0ABQ8V2X5_9AGAR</name>
<organism evidence="2 3">
    <name type="scientific">Lentinula lateritia</name>
    <dbReference type="NCBI Taxonomy" id="40482"/>
    <lineage>
        <taxon>Eukaryota</taxon>
        <taxon>Fungi</taxon>
        <taxon>Dikarya</taxon>
        <taxon>Basidiomycota</taxon>
        <taxon>Agaricomycotina</taxon>
        <taxon>Agaricomycetes</taxon>
        <taxon>Agaricomycetidae</taxon>
        <taxon>Agaricales</taxon>
        <taxon>Marasmiineae</taxon>
        <taxon>Omphalotaceae</taxon>
        <taxon>Lentinula</taxon>
    </lineage>
</organism>
<feature type="transmembrane region" description="Helical" evidence="1">
    <location>
        <begin position="122"/>
        <end position="142"/>
    </location>
</feature>
<feature type="transmembrane region" description="Helical" evidence="1">
    <location>
        <begin position="81"/>
        <end position="101"/>
    </location>
</feature>
<dbReference type="EMBL" id="JANVFT010000089">
    <property type="protein sequence ID" value="KAJ4471009.1"/>
    <property type="molecule type" value="Genomic_DNA"/>
</dbReference>
<dbReference type="PANTHER" id="PTHR38848:SF3">
    <property type="entry name" value="G-PROTEIN COUPLED RECEPTORS FAMILY 3 PROFILE DOMAIN-CONTAINING PROTEIN"/>
    <property type="match status" value="1"/>
</dbReference>
<evidence type="ECO:0008006" key="4">
    <source>
        <dbReference type="Google" id="ProtNLM"/>
    </source>
</evidence>
<evidence type="ECO:0000313" key="3">
    <source>
        <dbReference type="Proteomes" id="UP001150217"/>
    </source>
</evidence>
<accession>A0ABQ8V2X5</accession>
<comment type="caution">
    <text evidence="2">The sequence shown here is derived from an EMBL/GenBank/DDBJ whole genome shotgun (WGS) entry which is preliminary data.</text>
</comment>